<protein>
    <submittedName>
        <fullName evidence="3">SusE domain-containing protein</fullName>
    </submittedName>
</protein>
<comment type="caution">
    <text evidence="3">The sequence shown here is derived from an EMBL/GenBank/DDBJ whole genome shotgun (WGS) entry which is preliminary data.</text>
</comment>
<evidence type="ECO:0000256" key="1">
    <source>
        <dbReference type="SAM" id="MobiDB-lite"/>
    </source>
</evidence>
<feature type="region of interest" description="Disordered" evidence="1">
    <location>
        <begin position="223"/>
        <end position="252"/>
    </location>
</feature>
<dbReference type="PROSITE" id="PS51257">
    <property type="entry name" value="PROKAR_LIPOPROTEIN"/>
    <property type="match status" value="1"/>
</dbReference>
<dbReference type="Pfam" id="PF14292">
    <property type="entry name" value="SusE"/>
    <property type="match status" value="1"/>
</dbReference>
<dbReference type="InterPro" id="IPR025970">
    <property type="entry name" value="SusE"/>
</dbReference>
<accession>A0ABW5T7Y8</accession>
<evidence type="ECO:0000313" key="3">
    <source>
        <dbReference type="EMBL" id="MFD2725353.1"/>
    </source>
</evidence>
<name>A0ABW5T7Y8_9FLAO</name>
<dbReference type="Gene3D" id="2.60.40.3620">
    <property type="match status" value="1"/>
</dbReference>
<evidence type="ECO:0000313" key="4">
    <source>
        <dbReference type="Proteomes" id="UP001597476"/>
    </source>
</evidence>
<organism evidence="3 4">
    <name type="scientific">Hyunsoonleella rubra</name>
    <dbReference type="NCBI Taxonomy" id="1737062"/>
    <lineage>
        <taxon>Bacteria</taxon>
        <taxon>Pseudomonadati</taxon>
        <taxon>Bacteroidota</taxon>
        <taxon>Flavobacteriia</taxon>
        <taxon>Flavobacteriales</taxon>
        <taxon>Flavobacteriaceae</taxon>
    </lineage>
</organism>
<feature type="domain" description="SusE outer membrane protein" evidence="2">
    <location>
        <begin position="29"/>
        <end position="130"/>
    </location>
</feature>
<dbReference type="Proteomes" id="UP001597476">
    <property type="component" value="Unassembled WGS sequence"/>
</dbReference>
<keyword evidence="4" id="KW-1185">Reference proteome</keyword>
<dbReference type="EMBL" id="JBHULY010000005">
    <property type="protein sequence ID" value="MFD2725353.1"/>
    <property type="molecule type" value="Genomic_DNA"/>
</dbReference>
<gene>
    <name evidence="3" type="ORF">ACFSR8_03945</name>
</gene>
<dbReference type="RefSeq" id="WP_380289227.1">
    <property type="nucleotide sequence ID" value="NZ_JBHULY010000005.1"/>
</dbReference>
<sequence>MKHIKNISIVVLAVCTMLLSSSCEDGTDEFFISETAPVVLSDLSITNVELDPVNINNPAMTLTWTEADYGQQAAVNYSIEIAADEAFATSTIATTVSGNNVATLSVSELNSAAGTVGLAPFAWSTLYARIVSSLGTQNGIPVASNSISFMVFPYFNYPFDDYYLVGNGVAPGWSNNSNNPALFRDAGNSNLYHYTGFFANSSGDFGEGRFKVLETRGLWQPQWGVTDSEGEDTPKTSGEIAGNPGTQDSDPGRFGVTSSGYYHFTINFGDNSYTMEPYDESGATDFTSMEIQGSAVTTTAMTQSSFDSHIWNLPSVRLVPGDLQFVTNTGSAWGGSTEFSGQATEGGITPVVVEDDYEVWFNDLDGRYILIPLNL</sequence>
<evidence type="ECO:0000259" key="2">
    <source>
        <dbReference type="Pfam" id="PF14292"/>
    </source>
</evidence>
<reference evidence="4" key="1">
    <citation type="journal article" date="2019" name="Int. J. Syst. Evol. Microbiol.">
        <title>The Global Catalogue of Microorganisms (GCM) 10K type strain sequencing project: providing services to taxonomists for standard genome sequencing and annotation.</title>
        <authorList>
            <consortium name="The Broad Institute Genomics Platform"/>
            <consortium name="The Broad Institute Genome Sequencing Center for Infectious Disease"/>
            <person name="Wu L."/>
            <person name="Ma J."/>
        </authorList>
    </citation>
    <scope>NUCLEOTIDE SEQUENCE [LARGE SCALE GENOMIC DNA]</scope>
    <source>
        <strain evidence="4">KCTC 42398</strain>
    </source>
</reference>
<proteinExistence type="predicted"/>